<keyword evidence="4 11" id="KW-0285">Flavoprotein</keyword>
<dbReference type="SUPFAM" id="SSF143631">
    <property type="entry name" value="ApbE-like"/>
    <property type="match status" value="1"/>
</dbReference>
<evidence type="ECO:0000256" key="7">
    <source>
        <dbReference type="ARBA" id="ARBA00022827"/>
    </source>
</evidence>
<comment type="caution">
    <text evidence="13">The sequence shown here is derived from an EMBL/GenBank/DDBJ whole genome shotgun (WGS) entry which is preliminary data.</text>
</comment>
<keyword evidence="12" id="KW-0449">Lipoprotein</keyword>
<sequence>MRCVKSVILCVILCLSLVLSGCSAGQAAPSATPSTAAEIDPTQAQSTELFAMDTVMTLTAYGPNADPALQAAAEEIRRLDKLLSISSEAGEILPLNQSGQGELSDETAALLQRALEVSRETGGLFDCTIGPVMDAWGFPTQNYQVPEGGLLQSLLARVDYRQVALSGHTVTLPKGVEIDLGGIAKGYTSDQIMDVFAQSGITSGIVSLGGNVQTLGRKPDGSLWRVGLQDPRNPDQTFAVVEVEDQAVITSGGYQRYFQEDGVTYHHIIDPRTGYPADSGIISATIVSADGTLADALSTALFIMGPEEAETFWQAHQDRFDAILMTDSGQILVTAGLAQRCQITTDDAVRVIQ</sequence>
<evidence type="ECO:0000256" key="12">
    <source>
        <dbReference type="RuleBase" id="RU363002"/>
    </source>
</evidence>
<dbReference type="EMBL" id="JADCKF010000002">
    <property type="protein sequence ID" value="MBE5054907.1"/>
    <property type="molecule type" value="Genomic_DNA"/>
</dbReference>
<dbReference type="PANTHER" id="PTHR30040:SF2">
    <property type="entry name" value="FAD:PROTEIN FMN TRANSFERASE"/>
    <property type="match status" value="1"/>
</dbReference>
<feature type="signal peptide" evidence="12">
    <location>
        <begin position="1"/>
        <end position="27"/>
    </location>
</feature>
<dbReference type="InterPro" id="IPR003374">
    <property type="entry name" value="ApbE-like_sf"/>
</dbReference>
<dbReference type="Proteomes" id="UP000806211">
    <property type="component" value="Unassembled WGS sequence"/>
</dbReference>
<dbReference type="GO" id="GO:0016740">
    <property type="term" value="F:transferase activity"/>
    <property type="evidence" value="ECO:0007669"/>
    <property type="project" value="UniProtKB-KW"/>
</dbReference>
<name>A0ABR9R886_9FIRM</name>
<dbReference type="PANTHER" id="PTHR30040">
    <property type="entry name" value="THIAMINE BIOSYNTHESIS LIPOPROTEIN APBE"/>
    <property type="match status" value="1"/>
</dbReference>
<keyword evidence="8 11" id="KW-0460">Magnesium</keyword>
<comment type="catalytic activity">
    <reaction evidence="10 11 12">
        <text>L-threonyl-[protein] + FAD = FMN-L-threonyl-[protein] + AMP + H(+)</text>
        <dbReference type="Rhea" id="RHEA:36847"/>
        <dbReference type="Rhea" id="RHEA-COMP:11060"/>
        <dbReference type="Rhea" id="RHEA-COMP:11061"/>
        <dbReference type="ChEBI" id="CHEBI:15378"/>
        <dbReference type="ChEBI" id="CHEBI:30013"/>
        <dbReference type="ChEBI" id="CHEBI:57692"/>
        <dbReference type="ChEBI" id="CHEBI:74257"/>
        <dbReference type="ChEBI" id="CHEBI:456215"/>
        <dbReference type="EC" id="2.7.1.180"/>
    </reaction>
</comment>
<evidence type="ECO:0000256" key="11">
    <source>
        <dbReference type="PIRNR" id="PIRNR006268"/>
    </source>
</evidence>
<comment type="subcellular location">
    <subcellularLocation>
        <location evidence="12">Cell inner membrane</location>
        <topology evidence="12">Lipid-anchor</topology>
        <orientation evidence="12">Periplasmic side</orientation>
    </subcellularLocation>
</comment>
<keyword evidence="6 11" id="KW-0479">Metal-binding</keyword>
<evidence type="ECO:0000256" key="5">
    <source>
        <dbReference type="ARBA" id="ARBA00022679"/>
    </source>
</evidence>
<keyword evidence="7 11" id="KW-0274">FAD</keyword>
<keyword evidence="12" id="KW-0472">Membrane</keyword>
<proteinExistence type="inferred from homology"/>
<feature type="chain" id="PRO_5044954249" description="FAD:protein FMN transferase" evidence="12">
    <location>
        <begin position="28"/>
        <end position="353"/>
    </location>
</feature>
<keyword evidence="14" id="KW-1185">Reference proteome</keyword>
<organism evidence="13 14">
    <name type="scientific">Pseudoflavonifractor gallinarum</name>
    <dbReference type="NCBI Taxonomy" id="2779352"/>
    <lineage>
        <taxon>Bacteria</taxon>
        <taxon>Bacillati</taxon>
        <taxon>Bacillota</taxon>
        <taxon>Clostridia</taxon>
        <taxon>Eubacteriales</taxon>
        <taxon>Oscillospiraceae</taxon>
        <taxon>Pseudoflavonifractor</taxon>
    </lineage>
</organism>
<evidence type="ECO:0000313" key="14">
    <source>
        <dbReference type="Proteomes" id="UP000806211"/>
    </source>
</evidence>
<comment type="cofactor">
    <cofactor evidence="1 12">
        <name>Mg(2+)</name>
        <dbReference type="ChEBI" id="CHEBI:18420"/>
    </cofactor>
</comment>
<comment type="function">
    <text evidence="12">Flavin transferase that catalyzes the transfer of the FMN moiety of FAD and its covalent binding to the hydroxyl group of a threonine residue in a target flavoprotein.</text>
</comment>
<dbReference type="Pfam" id="PF02424">
    <property type="entry name" value="ApbE"/>
    <property type="match status" value="1"/>
</dbReference>
<dbReference type="PIRSF" id="PIRSF006268">
    <property type="entry name" value="ApbE"/>
    <property type="match status" value="1"/>
</dbReference>
<keyword evidence="5 11" id="KW-0808">Transferase</keyword>
<keyword evidence="12" id="KW-0732">Signal</keyword>
<dbReference type="EC" id="2.7.1.180" evidence="2 11"/>
<dbReference type="PROSITE" id="PS51257">
    <property type="entry name" value="PROKAR_LIPOPROTEIN"/>
    <property type="match status" value="1"/>
</dbReference>
<evidence type="ECO:0000256" key="8">
    <source>
        <dbReference type="ARBA" id="ARBA00022842"/>
    </source>
</evidence>
<reference evidence="13 14" key="1">
    <citation type="submission" date="2020-10" db="EMBL/GenBank/DDBJ databases">
        <title>ChiBAC.</title>
        <authorList>
            <person name="Zenner C."/>
            <person name="Hitch T.C.A."/>
            <person name="Clavel T."/>
        </authorList>
    </citation>
    <scope>NUCLEOTIDE SEQUENCE [LARGE SCALE GENOMIC DNA]</scope>
    <source>
        <strain evidence="13 14">DSM 107456</strain>
    </source>
</reference>
<keyword evidence="12" id="KW-0997">Cell inner membrane</keyword>
<evidence type="ECO:0000256" key="2">
    <source>
        <dbReference type="ARBA" id="ARBA00011955"/>
    </source>
</evidence>
<accession>A0ABR9R886</accession>
<gene>
    <name evidence="13" type="ORF">INF37_02660</name>
</gene>
<evidence type="ECO:0000313" key="13">
    <source>
        <dbReference type="EMBL" id="MBE5054907.1"/>
    </source>
</evidence>
<comment type="similarity">
    <text evidence="11 12">Belongs to the ApbE family.</text>
</comment>
<evidence type="ECO:0000256" key="10">
    <source>
        <dbReference type="ARBA" id="ARBA00048540"/>
    </source>
</evidence>
<evidence type="ECO:0000256" key="1">
    <source>
        <dbReference type="ARBA" id="ARBA00001946"/>
    </source>
</evidence>
<keyword evidence="12" id="KW-1003">Cell membrane</keyword>
<protein>
    <recommendedName>
        <fullName evidence="3 11">FAD:protein FMN transferase</fullName>
        <ecNumber evidence="2 11">2.7.1.180</ecNumber>
    </recommendedName>
    <alternativeName>
        <fullName evidence="9 11">Flavin transferase</fullName>
    </alternativeName>
</protein>
<evidence type="ECO:0000256" key="3">
    <source>
        <dbReference type="ARBA" id="ARBA00016337"/>
    </source>
</evidence>
<evidence type="ECO:0000256" key="4">
    <source>
        <dbReference type="ARBA" id="ARBA00022630"/>
    </source>
</evidence>
<dbReference type="Gene3D" id="3.10.520.10">
    <property type="entry name" value="ApbE-like domains"/>
    <property type="match status" value="1"/>
</dbReference>
<dbReference type="InterPro" id="IPR024932">
    <property type="entry name" value="ApbE"/>
</dbReference>
<evidence type="ECO:0000256" key="6">
    <source>
        <dbReference type="ARBA" id="ARBA00022723"/>
    </source>
</evidence>
<evidence type="ECO:0000256" key="9">
    <source>
        <dbReference type="ARBA" id="ARBA00031306"/>
    </source>
</evidence>